<protein>
    <submittedName>
        <fullName evidence="1">Uncharacterized protein</fullName>
    </submittedName>
</protein>
<accession>A0A4V1LML7</accession>
<dbReference type="OrthoDB" id="1096411at2"/>
<dbReference type="RefSeq" id="WP_129018333.1">
    <property type="nucleotide sequence ID" value="NZ_SDDZ01000011.1"/>
</dbReference>
<evidence type="ECO:0000313" key="1">
    <source>
        <dbReference type="EMBL" id="RXJ45713.1"/>
    </source>
</evidence>
<evidence type="ECO:0000313" key="2">
    <source>
        <dbReference type="Proteomes" id="UP000289792"/>
    </source>
</evidence>
<reference evidence="1 2" key="1">
    <citation type="submission" date="2019-01" db="EMBL/GenBank/DDBJ databases">
        <title>Genome sequence of the Antarctic species Gelidibacter gilvus ACAM 158(T).</title>
        <authorList>
            <person name="Bowman J.P."/>
        </authorList>
    </citation>
    <scope>NUCLEOTIDE SEQUENCE [LARGE SCALE GENOMIC DNA]</scope>
    <source>
        <strain evidence="1 2">IC158</strain>
    </source>
</reference>
<gene>
    <name evidence="1" type="ORF">ESZ48_15065</name>
</gene>
<proteinExistence type="predicted"/>
<name>A0A4V1LML7_9FLAO</name>
<dbReference type="AlphaFoldDB" id="A0A4V1LML7"/>
<dbReference type="Proteomes" id="UP000289792">
    <property type="component" value="Unassembled WGS sequence"/>
</dbReference>
<comment type="caution">
    <text evidence="1">The sequence shown here is derived from an EMBL/GenBank/DDBJ whole genome shotgun (WGS) entry which is preliminary data.</text>
</comment>
<organism evidence="1 2">
    <name type="scientific">Gelidibacter gilvus</name>
    <dbReference type="NCBI Taxonomy" id="59602"/>
    <lineage>
        <taxon>Bacteria</taxon>
        <taxon>Pseudomonadati</taxon>
        <taxon>Bacteroidota</taxon>
        <taxon>Flavobacteriia</taxon>
        <taxon>Flavobacteriales</taxon>
        <taxon>Flavobacteriaceae</taxon>
        <taxon>Gelidibacter</taxon>
    </lineage>
</organism>
<keyword evidence="2" id="KW-1185">Reference proteome</keyword>
<dbReference type="EMBL" id="SDDZ01000011">
    <property type="protein sequence ID" value="RXJ45713.1"/>
    <property type="molecule type" value="Genomic_DNA"/>
</dbReference>
<sequence>MPNYKWNSDVADAVSHCLDKDLKQLILEMSVQTNIFPKDNAAIDILKEVKLLTNLIIRTIPIFPNTSNYSLKTLQLVFEKNTIKYHTFFK</sequence>